<evidence type="ECO:0000313" key="10">
    <source>
        <dbReference type="Proteomes" id="UP000504634"/>
    </source>
</evidence>
<keyword evidence="7" id="KW-0131">Cell cycle</keyword>
<keyword evidence="6" id="KW-0226">DNA condensation</keyword>
<feature type="compositionally biased region" description="Low complexity" evidence="8">
    <location>
        <begin position="989"/>
        <end position="1001"/>
    </location>
</feature>
<feature type="compositionally biased region" description="Polar residues" evidence="8">
    <location>
        <begin position="949"/>
        <end position="962"/>
    </location>
</feature>
<keyword evidence="10" id="KW-1185">Reference proteome</keyword>
<feature type="compositionally biased region" description="Polar residues" evidence="8">
    <location>
        <begin position="1179"/>
        <end position="1193"/>
    </location>
</feature>
<organism evidence="10 11">
    <name type="scientific">Drosophila lebanonensis</name>
    <name type="common">Fruit fly</name>
    <name type="synonym">Scaptodrosophila lebanonensis</name>
    <dbReference type="NCBI Taxonomy" id="7225"/>
    <lineage>
        <taxon>Eukaryota</taxon>
        <taxon>Metazoa</taxon>
        <taxon>Ecdysozoa</taxon>
        <taxon>Arthropoda</taxon>
        <taxon>Hexapoda</taxon>
        <taxon>Insecta</taxon>
        <taxon>Pterygota</taxon>
        <taxon>Neoptera</taxon>
        <taxon>Endopterygota</taxon>
        <taxon>Diptera</taxon>
        <taxon>Brachycera</taxon>
        <taxon>Muscomorpha</taxon>
        <taxon>Ephydroidea</taxon>
        <taxon>Drosophilidae</taxon>
        <taxon>Scaptodrosophila</taxon>
    </lineage>
</organism>
<dbReference type="InterPro" id="IPR011989">
    <property type="entry name" value="ARM-like"/>
</dbReference>
<dbReference type="GO" id="GO:0051301">
    <property type="term" value="P:cell division"/>
    <property type="evidence" value="ECO:0007669"/>
    <property type="project" value="UniProtKB-KW"/>
</dbReference>
<feature type="region of interest" description="Disordered" evidence="8">
    <location>
        <begin position="1027"/>
        <end position="1131"/>
    </location>
</feature>
<evidence type="ECO:0000313" key="11">
    <source>
        <dbReference type="RefSeq" id="XP_030372995.1"/>
    </source>
</evidence>
<evidence type="ECO:0000256" key="4">
    <source>
        <dbReference type="ARBA" id="ARBA00022618"/>
    </source>
</evidence>
<feature type="compositionally biased region" description="Basic residues" evidence="8">
    <location>
        <begin position="1"/>
        <end position="10"/>
    </location>
</feature>
<dbReference type="PANTHER" id="PTHR14418:SF5">
    <property type="entry name" value="CONDENSIN COMPLEX SUBUNIT 3"/>
    <property type="match status" value="1"/>
</dbReference>
<feature type="region of interest" description="Disordered" evidence="8">
    <location>
        <begin position="1228"/>
        <end position="1276"/>
    </location>
</feature>
<comment type="similarity">
    <text evidence="2">Belongs to the CND3 (condensin subunit 3) family.</text>
</comment>
<dbReference type="GeneID" id="115622956"/>
<feature type="compositionally biased region" description="Basic and acidic residues" evidence="8">
    <location>
        <begin position="18"/>
        <end position="29"/>
    </location>
</feature>
<accession>A0A6J2TC86</accession>
<comment type="subcellular location">
    <subcellularLocation>
        <location evidence="1">Chromosome</location>
    </subcellularLocation>
</comment>
<feature type="region of interest" description="Disordered" evidence="8">
    <location>
        <begin position="1158"/>
        <end position="1198"/>
    </location>
</feature>
<sequence length="1389" mass="158306">MVKTTKKRTKNTVSARARSAEKENDEERASVVARSVGQGPMYTILSNAQLNETFHKRYIKEMKKLYSQLDHDAFVFTFIKMLKTVLEAEDHNEYGNTALSFCAKFVTSFESEKTHPMLAATFNWLLSTKSNVPHIRYRICFFVNLILKELGPCAALDDTQCDQILNYMLDRLTDIAASVRKQAVLAMQRLQMPENPDDLVLRAYQYHLSSDPSSSVRQCVITCMGRNYLTVPYILERLWDVDEKVRRHTYLNMCNYPVRSYKVSQRLTLMEQGLNDNSESVRKAVVNYMIKQWIESYQRNFVALTAALKLDSNEEELLRYKRVAGQMLEVIFEQTDNAELLAQLPLSEDCELHRCVPHEELTVELVLYWQCLSGYLQRTHADECDQVLPELSVFCAYVEKFCHFQKPDMDKFAQVEFQCMLLSLVEILHSYDLGDEIGRNNLKLLIKQLLKDCLLDHKIVSVLVRSMEQLITDVNERMQCFLEIIYEICELNSKQNDLVHDRNLMNKLLDDLDTTLKMKVSSLKLKILELEEQEEVFVRQKEYIRAQAVNDEKVSVTEEYTELIRPLLEKHGIVELTVVPKLSKKERIIKSLYMAHYLVASVHVKSLSPSLCKLYKDLICRQMASTETEIFEWAIKCGTTFSMLYESYAKEVFEVLIDQFYKDNNLELWETSATCIFMLMDHYGVENFIDINQIGQPLKTKRRQLYTMQDFFDGEEDKSQQSSEQNTDIIGMMGHFVERVVDKGIGLAMVKGLCRLVLRRQLDDRADVHEKLLKRYFNPNTEPIISQALGEFFQQIMAGRMQHILQPCLLPTVWSIFNCSFDSPLHDVLPENVTKFIIDLTHQEVSTPINNIHNKIALSFLDYIHKYFTERKEMCRLLAKELTNLQLNVRLNAEIKAELQEMADKLIQSELEPRMIRNIVNFKGMLDGNFNPPFIRQDGNESDDECDSVTVTTTSENTQAPVTESEEITPAAIPQDNIERPPEDTNQVATTTSTTESDPPTAEQVLTTFGQDNQVGIRFLRRSLHKSISHSDAESVAGSDRTRKSKTPARKPTQDEENKASEISKRNLRRPQTQRRLEHAMARASKTPEKAPSPRVDNSSSSSSTDTDTDTSEVIAASPTSESPNVVGNASRLRLQRSMRNRNTSQHPMAASKCKVLHLEKHTPLRNGRKRLLRKSPPHSKTQSSDSATSPNRITPRRKLQRIETVVKQHQVPKIQSSIVATNSTIATASPTDSTSSVKENKAPTRATIAAVSSPKPSEPTRRMTSRSMHAPSTTGTPITVVITRNSARNLRINSMCMTRKRMSQELNVSGGQLKVSTPKRVQRSSRAELAASNKRMSTNRRSNSTTKASEANSSSAGENKGASTSSRSTRTRALGAATVAPKTRARRK</sequence>
<evidence type="ECO:0000256" key="6">
    <source>
        <dbReference type="ARBA" id="ARBA00023067"/>
    </source>
</evidence>
<keyword evidence="4" id="KW-0132">Cell division</keyword>
<feature type="compositionally biased region" description="Low complexity" evidence="8">
    <location>
        <begin position="1349"/>
        <end position="1379"/>
    </location>
</feature>
<dbReference type="GO" id="GO:0000793">
    <property type="term" value="C:condensed chromosome"/>
    <property type="evidence" value="ECO:0007669"/>
    <property type="project" value="TreeGrafter"/>
</dbReference>
<dbReference type="Proteomes" id="UP000504634">
    <property type="component" value="Unplaced"/>
</dbReference>
<dbReference type="Pfam" id="PF12719">
    <property type="entry name" value="Cnd3"/>
    <property type="match status" value="1"/>
</dbReference>
<keyword evidence="3" id="KW-0158">Chromosome</keyword>
<feature type="compositionally biased region" description="Polar residues" evidence="8">
    <location>
        <begin position="1335"/>
        <end position="1348"/>
    </location>
</feature>
<proteinExistence type="inferred from homology"/>
<evidence type="ECO:0000256" key="3">
    <source>
        <dbReference type="ARBA" id="ARBA00022454"/>
    </source>
</evidence>
<feature type="compositionally biased region" description="Basic and acidic residues" evidence="8">
    <location>
        <begin position="1075"/>
        <end position="1089"/>
    </location>
</feature>
<feature type="compositionally biased region" description="Polar residues" evidence="8">
    <location>
        <begin position="1228"/>
        <end position="1238"/>
    </location>
</feature>
<feature type="region of interest" description="Disordered" evidence="8">
    <location>
        <begin position="933"/>
        <end position="1001"/>
    </location>
</feature>
<feature type="compositionally biased region" description="Polar residues" evidence="8">
    <location>
        <begin position="1118"/>
        <end position="1128"/>
    </location>
</feature>
<dbReference type="InterPro" id="IPR016024">
    <property type="entry name" value="ARM-type_fold"/>
</dbReference>
<feature type="region of interest" description="Disordered" evidence="8">
    <location>
        <begin position="1"/>
        <end position="30"/>
    </location>
</feature>
<dbReference type="GO" id="GO:0007076">
    <property type="term" value="P:mitotic chromosome condensation"/>
    <property type="evidence" value="ECO:0007669"/>
    <property type="project" value="InterPro"/>
</dbReference>
<dbReference type="Gene3D" id="1.25.10.10">
    <property type="entry name" value="Leucine-rich Repeat Variant"/>
    <property type="match status" value="1"/>
</dbReference>
<evidence type="ECO:0000256" key="1">
    <source>
        <dbReference type="ARBA" id="ARBA00004286"/>
    </source>
</evidence>
<feature type="compositionally biased region" description="Basic residues" evidence="8">
    <location>
        <begin position="1167"/>
        <end position="1178"/>
    </location>
</feature>
<dbReference type="RefSeq" id="XP_030372995.1">
    <property type="nucleotide sequence ID" value="XM_030517135.1"/>
</dbReference>
<dbReference type="InterPro" id="IPR025977">
    <property type="entry name" value="Cnd3_C"/>
</dbReference>
<reference evidence="11" key="1">
    <citation type="submission" date="2025-08" db="UniProtKB">
        <authorList>
            <consortium name="RefSeq"/>
        </authorList>
    </citation>
    <scope>IDENTIFICATION</scope>
    <source>
        <strain evidence="11">11010-0011.00</strain>
        <tissue evidence="11">Whole body</tissue>
    </source>
</reference>
<evidence type="ECO:0000256" key="8">
    <source>
        <dbReference type="SAM" id="MobiDB-lite"/>
    </source>
</evidence>
<dbReference type="InterPro" id="IPR027165">
    <property type="entry name" value="CND3"/>
</dbReference>
<dbReference type="GO" id="GO:0005737">
    <property type="term" value="C:cytoplasm"/>
    <property type="evidence" value="ECO:0007669"/>
    <property type="project" value="TreeGrafter"/>
</dbReference>
<feature type="compositionally biased region" description="Polar residues" evidence="8">
    <location>
        <begin position="1266"/>
        <end position="1276"/>
    </location>
</feature>
<dbReference type="SUPFAM" id="SSF48371">
    <property type="entry name" value="ARM repeat"/>
    <property type="match status" value="1"/>
</dbReference>
<evidence type="ECO:0000256" key="2">
    <source>
        <dbReference type="ARBA" id="ARBA00006533"/>
    </source>
</evidence>
<evidence type="ECO:0000259" key="9">
    <source>
        <dbReference type="Pfam" id="PF12719"/>
    </source>
</evidence>
<feature type="domain" description="Nuclear condensin complex subunit 3 C-terminal" evidence="9">
    <location>
        <begin position="590"/>
        <end position="887"/>
    </location>
</feature>
<evidence type="ECO:0000256" key="7">
    <source>
        <dbReference type="ARBA" id="ARBA00023306"/>
    </source>
</evidence>
<feature type="region of interest" description="Disordered" evidence="8">
    <location>
        <begin position="1305"/>
        <end position="1389"/>
    </location>
</feature>
<protein>
    <submittedName>
        <fullName evidence="11">Condensin complex subunit 3</fullName>
    </submittedName>
</protein>
<gene>
    <name evidence="11" type="primary">LOC115622956</name>
</gene>
<evidence type="ECO:0000256" key="5">
    <source>
        <dbReference type="ARBA" id="ARBA00022776"/>
    </source>
</evidence>
<feature type="compositionally biased region" description="Basic and acidic residues" evidence="8">
    <location>
        <begin position="1052"/>
        <end position="1065"/>
    </location>
</feature>
<dbReference type="PANTHER" id="PTHR14418">
    <property type="entry name" value="CONDENSIN COMPLEX SUBUNIT 3-RELATED"/>
    <property type="match status" value="1"/>
</dbReference>
<name>A0A6J2TC86_DROLE</name>
<dbReference type="OrthoDB" id="27187at2759"/>
<dbReference type="GO" id="GO:0000796">
    <property type="term" value="C:condensin complex"/>
    <property type="evidence" value="ECO:0007669"/>
    <property type="project" value="InterPro"/>
</dbReference>
<dbReference type="CTD" id="36440"/>
<keyword evidence="5" id="KW-0498">Mitosis</keyword>